<dbReference type="RefSeq" id="WP_264280766.1">
    <property type="nucleotide sequence ID" value="NZ_CP107006.1"/>
</dbReference>
<evidence type="ECO:0000259" key="3">
    <source>
        <dbReference type="Pfam" id="PF16344"/>
    </source>
</evidence>
<evidence type="ECO:0000256" key="1">
    <source>
        <dbReference type="SAM" id="Phobius"/>
    </source>
</evidence>
<dbReference type="InterPro" id="IPR006860">
    <property type="entry name" value="FecR"/>
</dbReference>
<keyword evidence="5" id="KW-1185">Reference proteome</keyword>
<keyword evidence="1" id="KW-0472">Membrane</keyword>
<feature type="transmembrane region" description="Helical" evidence="1">
    <location>
        <begin position="66"/>
        <end position="86"/>
    </location>
</feature>
<name>A0ABY6IYP4_9BACT</name>
<dbReference type="EMBL" id="CP107006">
    <property type="protein sequence ID" value="UYQ92513.1"/>
    <property type="molecule type" value="Genomic_DNA"/>
</dbReference>
<feature type="domain" description="FecR protein" evidence="2">
    <location>
        <begin position="166"/>
        <end position="260"/>
    </location>
</feature>
<dbReference type="InterPro" id="IPR032508">
    <property type="entry name" value="FecR_C"/>
</dbReference>
<keyword evidence="1" id="KW-1133">Transmembrane helix</keyword>
<proteinExistence type="predicted"/>
<dbReference type="Pfam" id="PF04773">
    <property type="entry name" value="FecR"/>
    <property type="match status" value="1"/>
</dbReference>
<dbReference type="Gene3D" id="2.60.120.1440">
    <property type="match status" value="1"/>
</dbReference>
<keyword evidence="1" id="KW-0812">Transmembrane</keyword>
<feature type="domain" description="Protein FecR C-terminal" evidence="3">
    <location>
        <begin position="303"/>
        <end position="371"/>
    </location>
</feature>
<evidence type="ECO:0000313" key="5">
    <source>
        <dbReference type="Proteomes" id="UP001162741"/>
    </source>
</evidence>
<evidence type="ECO:0000313" key="4">
    <source>
        <dbReference type="EMBL" id="UYQ92513.1"/>
    </source>
</evidence>
<accession>A0ABY6IYP4</accession>
<dbReference type="InterPro" id="IPR012373">
    <property type="entry name" value="Ferrdict_sens_TM"/>
</dbReference>
<organism evidence="4 5">
    <name type="scientific">Chitinophaga horti</name>
    <dbReference type="NCBI Taxonomy" id="2920382"/>
    <lineage>
        <taxon>Bacteria</taxon>
        <taxon>Pseudomonadati</taxon>
        <taxon>Bacteroidota</taxon>
        <taxon>Chitinophagia</taxon>
        <taxon>Chitinophagales</taxon>
        <taxon>Chitinophagaceae</taxon>
        <taxon>Chitinophaga</taxon>
    </lineage>
</organism>
<sequence>MTAPQRIQQLAQKFLEGTATEAEQAELHAWYDQVPQDEIIPGDGDQLHRTMKQRVDWRIKSRRPMWLRMGAAAAITGLIAAGAYFWQRSETPVLAGIEERYQYDVKPGGNKATLTLGDGSIVELDTLQNGTLGNQAGTRIVKIAGAQLAYNSEEETGIPKPVLYNTITTPRGGQYQVILPDGSNVWLNASSSLRFPTAFAGAERSVELTGEGYFEVAQKAGQPFLVKVNGLEVQVLGTSFNVSAYHEEVFKTSLLKGAIKVRNGEAITSVIKPGQQVKLSGQQLQVSVDRFIEDAAAWKDGMFVFNEEPLEGIMRQLGRWYNVEVVFTSDILKRKVLTGQIARSEQLSEVLKMLELTEAVHFRISPSTITVER</sequence>
<dbReference type="Gene3D" id="3.55.50.30">
    <property type="match status" value="1"/>
</dbReference>
<protein>
    <submittedName>
        <fullName evidence="4">DUF4974 domain-containing protein</fullName>
    </submittedName>
</protein>
<dbReference type="Pfam" id="PF16344">
    <property type="entry name" value="FecR_C"/>
    <property type="match status" value="1"/>
</dbReference>
<dbReference type="PANTHER" id="PTHR30273:SF2">
    <property type="entry name" value="PROTEIN FECR"/>
    <property type="match status" value="1"/>
</dbReference>
<dbReference type="Proteomes" id="UP001162741">
    <property type="component" value="Chromosome"/>
</dbReference>
<reference evidence="4" key="1">
    <citation type="submission" date="2022-10" db="EMBL/GenBank/DDBJ databases">
        <title>Chitinophaga sp. nov., isolated from soil.</title>
        <authorList>
            <person name="Jeon C.O."/>
        </authorList>
    </citation>
    <scope>NUCLEOTIDE SEQUENCE</scope>
    <source>
        <strain evidence="4">R8</strain>
    </source>
</reference>
<dbReference type="PANTHER" id="PTHR30273">
    <property type="entry name" value="PERIPLASMIC SIGNAL SENSOR AND SIGMA FACTOR ACTIVATOR FECR-RELATED"/>
    <property type="match status" value="1"/>
</dbReference>
<dbReference type="PIRSF" id="PIRSF018266">
    <property type="entry name" value="FecR"/>
    <property type="match status" value="1"/>
</dbReference>
<gene>
    <name evidence="4" type="ORF">MKQ68_20730</name>
</gene>
<evidence type="ECO:0000259" key="2">
    <source>
        <dbReference type="Pfam" id="PF04773"/>
    </source>
</evidence>